<gene>
    <name evidence="1" type="ORF">ACFSJU_11670</name>
</gene>
<reference evidence="2" key="1">
    <citation type="journal article" date="2019" name="Int. J. Syst. Evol. Microbiol.">
        <title>The Global Catalogue of Microorganisms (GCM) 10K type strain sequencing project: providing services to taxonomists for standard genome sequencing and annotation.</title>
        <authorList>
            <consortium name="The Broad Institute Genomics Platform"/>
            <consortium name="The Broad Institute Genome Sequencing Center for Infectious Disease"/>
            <person name="Wu L."/>
            <person name="Ma J."/>
        </authorList>
    </citation>
    <scope>NUCLEOTIDE SEQUENCE [LARGE SCALE GENOMIC DNA]</scope>
    <source>
        <strain evidence="2">KCTC 42217</strain>
    </source>
</reference>
<evidence type="ECO:0000313" key="2">
    <source>
        <dbReference type="Proteomes" id="UP001597387"/>
    </source>
</evidence>
<evidence type="ECO:0000313" key="1">
    <source>
        <dbReference type="EMBL" id="MFD2163053.1"/>
    </source>
</evidence>
<accession>A0ABW4ZLT8</accession>
<name>A0ABW4ZLT8_9SPHI</name>
<organism evidence="1 2">
    <name type="scientific">Paradesertivirga mongoliensis</name>
    <dbReference type="NCBI Taxonomy" id="2100740"/>
    <lineage>
        <taxon>Bacteria</taxon>
        <taxon>Pseudomonadati</taxon>
        <taxon>Bacteroidota</taxon>
        <taxon>Sphingobacteriia</taxon>
        <taxon>Sphingobacteriales</taxon>
        <taxon>Sphingobacteriaceae</taxon>
        <taxon>Paradesertivirga</taxon>
    </lineage>
</organism>
<dbReference type="Proteomes" id="UP001597387">
    <property type="component" value="Unassembled WGS sequence"/>
</dbReference>
<proteinExistence type="predicted"/>
<comment type="caution">
    <text evidence="1">The sequence shown here is derived from an EMBL/GenBank/DDBJ whole genome shotgun (WGS) entry which is preliminary data.</text>
</comment>
<sequence>MAIRVAVYDRGSDTVCRMAARTGHQLPCKVVRVGNNIGSAQVVLSLGLETLPLSS</sequence>
<protein>
    <submittedName>
        <fullName evidence="1">Uncharacterized protein</fullName>
    </submittedName>
</protein>
<dbReference type="RefSeq" id="WP_255902396.1">
    <property type="nucleotide sequence ID" value="NZ_JAFMZO010000003.1"/>
</dbReference>
<dbReference type="EMBL" id="JBHUHZ010000001">
    <property type="protein sequence ID" value="MFD2163053.1"/>
    <property type="molecule type" value="Genomic_DNA"/>
</dbReference>
<keyword evidence="2" id="KW-1185">Reference proteome</keyword>